<feature type="non-terminal residue" evidence="2">
    <location>
        <position position="55"/>
    </location>
</feature>
<keyword evidence="1" id="KW-0812">Transmembrane</keyword>
<organism evidence="2 3">
    <name type="scientific">Aphanizomenon flos-aquae WA102</name>
    <dbReference type="NCBI Taxonomy" id="1710896"/>
    <lineage>
        <taxon>Bacteria</taxon>
        <taxon>Bacillati</taxon>
        <taxon>Cyanobacteriota</taxon>
        <taxon>Cyanophyceae</taxon>
        <taxon>Nostocales</taxon>
        <taxon>Aphanizomenonaceae</taxon>
        <taxon>Aphanizomenon</taxon>
    </lineage>
</organism>
<name>A0A1B7WPX6_APHFL</name>
<dbReference type="Pfam" id="PF01148">
    <property type="entry name" value="CTP_transf_1"/>
    <property type="match status" value="1"/>
</dbReference>
<accession>A0A1B7WPX6</accession>
<keyword evidence="1" id="KW-0472">Membrane</keyword>
<keyword evidence="2" id="KW-0548">Nucleotidyltransferase</keyword>
<comment type="caution">
    <text evidence="2">The sequence shown here is derived from an EMBL/GenBank/DDBJ whole genome shotgun (WGS) entry which is preliminary data.</text>
</comment>
<evidence type="ECO:0000256" key="1">
    <source>
        <dbReference type="SAM" id="Phobius"/>
    </source>
</evidence>
<sequence>MPWSRIVSGIIAIVMALSSTLLGGWYFTIAIAIVVFLGQQEYFNLVRSRGITPAI</sequence>
<feature type="transmembrane region" description="Helical" evidence="1">
    <location>
        <begin position="6"/>
        <end position="37"/>
    </location>
</feature>
<dbReference type="AlphaFoldDB" id="A0A1B7WPX6"/>
<evidence type="ECO:0000313" key="2">
    <source>
        <dbReference type="EMBL" id="OBQ39183.1"/>
    </source>
</evidence>
<keyword evidence="1" id="KW-1133">Transmembrane helix</keyword>
<gene>
    <name evidence="2" type="ORF">AN484_23595</name>
</gene>
<protein>
    <submittedName>
        <fullName evidence="2">Phosphatidate cytidylyltransferase</fullName>
    </submittedName>
</protein>
<dbReference type="EMBL" id="LJOW01000204">
    <property type="protein sequence ID" value="OBQ39183.1"/>
    <property type="molecule type" value="Genomic_DNA"/>
</dbReference>
<evidence type="ECO:0000313" key="3">
    <source>
        <dbReference type="Proteomes" id="UP000092093"/>
    </source>
</evidence>
<reference evidence="2 3" key="1">
    <citation type="submission" date="2015-09" db="EMBL/GenBank/DDBJ databases">
        <title>Aphanizomenon flos-aquae WA102.</title>
        <authorList>
            <person name="Driscoll C."/>
        </authorList>
    </citation>
    <scope>NUCLEOTIDE SEQUENCE [LARGE SCALE GENOMIC DNA]</scope>
    <source>
        <strain evidence="2">WA102</strain>
    </source>
</reference>
<proteinExistence type="predicted"/>
<dbReference type="Proteomes" id="UP000092093">
    <property type="component" value="Unassembled WGS sequence"/>
</dbReference>
<keyword evidence="2" id="KW-0808">Transferase</keyword>
<dbReference type="GO" id="GO:0016779">
    <property type="term" value="F:nucleotidyltransferase activity"/>
    <property type="evidence" value="ECO:0007669"/>
    <property type="project" value="UniProtKB-KW"/>
</dbReference>